<dbReference type="PANTHER" id="PTHR42978:SF2">
    <property type="entry name" value="102 KBASES UNSTABLE REGION: FROM 1 TO 119443"/>
    <property type="match status" value="1"/>
</dbReference>
<keyword evidence="5" id="KW-0862">Zinc</keyword>
<comment type="similarity">
    <text evidence="2">Belongs to the metallo-beta-lactamase superfamily.</text>
</comment>
<evidence type="ECO:0000313" key="6">
    <source>
        <dbReference type="EMBL" id="BCD69606.1"/>
    </source>
</evidence>
<name>A0A6J4CW32_9HELI</name>
<evidence type="ECO:0000256" key="2">
    <source>
        <dbReference type="ARBA" id="ARBA00007749"/>
    </source>
</evidence>
<keyword evidence="3" id="KW-0479">Metal-binding</keyword>
<dbReference type="GO" id="GO:0046872">
    <property type="term" value="F:metal ion binding"/>
    <property type="evidence" value="ECO:0007669"/>
    <property type="project" value="UniProtKB-KW"/>
</dbReference>
<organism evidence="6 7">
    <name type="scientific">Helicobacter suis</name>
    <dbReference type="NCBI Taxonomy" id="104628"/>
    <lineage>
        <taxon>Bacteria</taxon>
        <taxon>Pseudomonadati</taxon>
        <taxon>Campylobacterota</taxon>
        <taxon>Epsilonproteobacteria</taxon>
        <taxon>Campylobacterales</taxon>
        <taxon>Helicobacteraceae</taxon>
        <taxon>Helicobacter</taxon>
    </lineage>
</organism>
<protein>
    <submittedName>
        <fullName evidence="6">Uncharacterized protein</fullName>
    </submittedName>
</protein>
<comment type="cofactor">
    <cofactor evidence="1">
        <name>Zn(2+)</name>
        <dbReference type="ChEBI" id="CHEBI:29105"/>
    </cofactor>
</comment>
<evidence type="ECO:0000256" key="5">
    <source>
        <dbReference type="ARBA" id="ARBA00022833"/>
    </source>
</evidence>
<evidence type="ECO:0000313" key="7">
    <source>
        <dbReference type="Proteomes" id="UP000317935"/>
    </source>
</evidence>
<dbReference type="RefSeq" id="WP_034376801.1">
    <property type="nucleotide sequence ID" value="NZ_AP019774.1"/>
</dbReference>
<dbReference type="PANTHER" id="PTHR42978">
    <property type="entry name" value="QUORUM-QUENCHING LACTONASE YTNP-RELATED-RELATED"/>
    <property type="match status" value="1"/>
</dbReference>
<dbReference type="OrthoDB" id="9773738at2"/>
<dbReference type="InterPro" id="IPR051013">
    <property type="entry name" value="MBL_superfamily_lactonases"/>
</dbReference>
<dbReference type="InterPro" id="IPR036866">
    <property type="entry name" value="RibonucZ/Hydroxyglut_hydro"/>
</dbReference>
<evidence type="ECO:0000256" key="4">
    <source>
        <dbReference type="ARBA" id="ARBA00022801"/>
    </source>
</evidence>
<dbReference type="Pfam" id="PF00753">
    <property type="entry name" value="Lactamase_B"/>
    <property type="match status" value="1"/>
</dbReference>
<reference evidence="6 7" key="1">
    <citation type="submission" date="2019-06" db="EMBL/GenBank/DDBJ databases">
        <title>Complete genome sequence of Helicobacter suis SNTW101c.</title>
        <authorList>
            <person name="Rimbara E."/>
            <person name="Suzuki M."/>
            <person name="Matsui H."/>
            <person name="Nakamura M."/>
            <person name="Mori S."/>
            <person name="Shibayama K."/>
        </authorList>
    </citation>
    <scope>NUCLEOTIDE SEQUENCE [LARGE SCALE GENOMIC DNA]</scope>
    <source>
        <strain evidence="6 7">SNTW101c</strain>
    </source>
</reference>
<dbReference type="Proteomes" id="UP000317935">
    <property type="component" value="Chromosome"/>
</dbReference>
<dbReference type="InterPro" id="IPR001279">
    <property type="entry name" value="Metallo-B-lactamas"/>
</dbReference>
<dbReference type="SUPFAM" id="SSF56281">
    <property type="entry name" value="Metallo-hydrolase/oxidoreductase"/>
    <property type="match status" value="1"/>
</dbReference>
<dbReference type="AlphaFoldDB" id="A0A6J4CW32"/>
<proteinExistence type="inferred from homology"/>
<gene>
    <name evidence="6" type="ORF">SNTW_02510</name>
</gene>
<dbReference type="Gene3D" id="3.60.15.10">
    <property type="entry name" value="Ribonuclease Z/Hydroxyacylglutathione hydrolase-like"/>
    <property type="match status" value="1"/>
</dbReference>
<dbReference type="GO" id="GO:0016787">
    <property type="term" value="F:hydrolase activity"/>
    <property type="evidence" value="ECO:0007669"/>
    <property type="project" value="UniProtKB-KW"/>
</dbReference>
<dbReference type="EMBL" id="AP019774">
    <property type="protein sequence ID" value="BCD69606.1"/>
    <property type="molecule type" value="Genomic_DNA"/>
</dbReference>
<dbReference type="CDD" id="cd07729">
    <property type="entry name" value="AHL_lactonase_MBL-fold"/>
    <property type="match status" value="1"/>
</dbReference>
<accession>A0A6J4CW32</accession>
<evidence type="ECO:0000256" key="3">
    <source>
        <dbReference type="ARBA" id="ARBA00022723"/>
    </source>
</evidence>
<evidence type="ECO:0000256" key="1">
    <source>
        <dbReference type="ARBA" id="ARBA00001947"/>
    </source>
</evidence>
<dbReference type="SMART" id="SM00849">
    <property type="entry name" value="Lactamase_B"/>
    <property type="match status" value="1"/>
</dbReference>
<keyword evidence="4" id="KW-0378">Hydrolase</keyword>
<sequence length="278" mass="31059">MKVHVLHTGEIRVSPYLPFGGDNCSLLKASGLTTPKKDWIWLPVSCYLIEHPKATVLVDTGWHRDMSPQGVYDKKAQIKSLGSWLLYMVNQGRITRGQAINEQLESMGIKPSDLDYILLTHLDCDHANGLRGVAQAKNILCAPEEIVCAKKNGFVRYQKKWWEGVNLKTFSWNGTEGPVQRSFDLFNDGSVTMVNIPGHCDGLCAAKIKNDQGNFVLLFADGGYATKSWKQMITSGVALNKAQQRKSLEWIREESMSPQCIESLATHDSDITPHVIEL</sequence>